<dbReference type="Proteomes" id="UP000199071">
    <property type="component" value="Unassembled WGS sequence"/>
</dbReference>
<dbReference type="InterPro" id="IPR024079">
    <property type="entry name" value="MetalloPept_cat_dom_sf"/>
</dbReference>
<feature type="region of interest" description="Disordered" evidence="10">
    <location>
        <begin position="19"/>
        <end position="51"/>
    </location>
</feature>
<protein>
    <submittedName>
        <fullName evidence="12">Pre-peptidase C-terminal domain-containing protein</fullName>
    </submittedName>
</protein>
<sequence>MPVRDGNARYAADGHRTALDPLDVLPGTGGRSHRDTPGPTDKPNGAGLADVPGDDTTTAVLAIGETVVGDAETLYDTDWYSISLVAGTSYQFNLTGIGAFDPLLNLRDAGGTLLLSHDDINYPANNNALITYTPTTSGDYFLEAVAPYNAGQYELTAAELAVVADDYAGDETTTGVAIVNGTVSGSGEAIGDDDWFAVTLTAGQVYQINLDGIAGFDPRLNLFDAAGTKVAVNDDIDYPAIVDSLLVFSPTATGTYYLSAEAPYNTGDYDLTIAEVTVADDHAGDVGTTGTIAVDGVAFGDLEFDGDTDWFAISLVAGQSYSFYAYPGAPGDAPLLGIHDSSGTLLASDTASGNLSYIHFTASTSGTYYVGAVDALSTASSYELNAWLDDFPDFAVVVDDVVVAGSTIDGSLEGSGDRDVFKLATEVGKSYVLAVDGAGLPGPGFDLVDYGPSIYGSQIDIASGVPLVFKAVSNSATLEITDSSGGFGAYGITFTETTIDDDHGDTAGEATAAAIGATYQGDIEAVFDNDVFSYLLDGGVAYTIEIGPDGAQPIGGYYYQIRDAGGAVFSEGFNSGLGGVDTSYFYPTESGAYVLDLFPYDLDDTGGYTVRLSDDPIAVSPVDSIDDGSAVGGNVIAYWFAEEGYAYPDVGAFDSADFTGEAWTDLGKTAIRSAFDAYEAVIDIQFVEVASEAEADFVLVDDWDTNVGGYFGAPDTAYAGLGVFDLLAPETQPEFADTLAVGGAFYEVLVHEIGHGLGLKHTHDTGPYFDGDRMLGVEQRPDLGFYELNQTAFTVMSYNEGWETGPNGALPSSVLDYGFQTGPAALDIAALHAKYAPNADYRSGNDVYGLDGANAVGTGYRTIWDTGGRDEIRYDGDLDAVIDLNAATLAYEPGGGGFVSYVAGVFGGVTIANGVVIENATGGGGDDRLVGNGFANVLRGEDGDDDLHGHGGNDKVHGGDGDDTLSGGAGNDLLNGGAGLDTANYADAESGVTVSLLKSGSQNTQGAGFDRLKGIENLTGSDFDDKLSGDFSANRLDGGGGDDQIDGGFGDDLIFGGDGNDSLKGEIGDDTLYGGAGDDDLRGGLGADTLGGGEGDDTLLGGLGPDVFIYRDGDGTDRIGDFVGDLTFLWWTIPGDVISLDVEGITSFAALVDTAYRDGRDTVFDFGGGDKLVVAKTRLSSLDADDFLFLAAA</sequence>
<dbReference type="InterPro" id="IPR034033">
    <property type="entry name" value="Serralysin-like"/>
</dbReference>
<dbReference type="PRINTS" id="PR00313">
    <property type="entry name" value="CABNDNGRPT"/>
</dbReference>
<dbReference type="GO" id="GO:0008237">
    <property type="term" value="F:metallopeptidase activity"/>
    <property type="evidence" value="ECO:0007669"/>
    <property type="project" value="InterPro"/>
</dbReference>
<dbReference type="RefSeq" id="WP_090875594.1">
    <property type="nucleotide sequence ID" value="NZ_FMXQ01000002.1"/>
</dbReference>
<dbReference type="GO" id="GO:0090729">
    <property type="term" value="F:toxin activity"/>
    <property type="evidence" value="ECO:0007669"/>
    <property type="project" value="UniProtKB-KW"/>
</dbReference>
<comment type="similarity">
    <text evidence="4">Belongs to the peptidase M10B family.</text>
</comment>
<dbReference type="GO" id="GO:0008270">
    <property type="term" value="F:zinc ion binding"/>
    <property type="evidence" value="ECO:0007669"/>
    <property type="project" value="InterPro"/>
</dbReference>
<evidence type="ECO:0000256" key="4">
    <source>
        <dbReference type="ARBA" id="ARBA00009490"/>
    </source>
</evidence>
<dbReference type="SUPFAM" id="SSF55486">
    <property type="entry name" value="Metalloproteases ('zincins'), catalytic domain"/>
    <property type="match status" value="1"/>
</dbReference>
<dbReference type="InterPro" id="IPR013858">
    <property type="entry name" value="Peptidase_M10B_C"/>
</dbReference>
<evidence type="ECO:0000256" key="3">
    <source>
        <dbReference type="ARBA" id="ARBA00004613"/>
    </source>
</evidence>
<dbReference type="InterPro" id="IPR018511">
    <property type="entry name" value="Hemolysin-typ_Ca-bd_CS"/>
</dbReference>
<evidence type="ECO:0000256" key="9">
    <source>
        <dbReference type="ARBA" id="ARBA00023136"/>
    </source>
</evidence>
<dbReference type="GO" id="GO:0005509">
    <property type="term" value="F:calcium ion binding"/>
    <property type="evidence" value="ECO:0007669"/>
    <property type="project" value="InterPro"/>
</dbReference>
<dbReference type="AlphaFoldDB" id="A0A1G6B7V3"/>
<keyword evidence="9" id="KW-0472">Membrane</keyword>
<dbReference type="InterPro" id="IPR006026">
    <property type="entry name" value="Peptidase_Metallo"/>
</dbReference>
<name>A0A1G6B7V3_9HYPH</name>
<feature type="region of interest" description="Disordered" evidence="10">
    <location>
        <begin position="941"/>
        <end position="968"/>
    </location>
</feature>
<keyword evidence="6" id="KW-0800">Toxin</keyword>
<evidence type="ECO:0000259" key="11">
    <source>
        <dbReference type="SMART" id="SM00235"/>
    </source>
</evidence>
<dbReference type="Pfam" id="PF08548">
    <property type="entry name" value="Peptidase_M10_C"/>
    <property type="match status" value="1"/>
</dbReference>
<evidence type="ECO:0000256" key="6">
    <source>
        <dbReference type="ARBA" id="ARBA00022656"/>
    </source>
</evidence>
<dbReference type="Gene3D" id="2.150.10.10">
    <property type="entry name" value="Serralysin-like metalloprotease, C-terminal"/>
    <property type="match status" value="3"/>
</dbReference>
<feature type="domain" description="Peptidase metallopeptidase" evidence="11">
    <location>
        <begin position="643"/>
        <end position="806"/>
    </location>
</feature>
<keyword evidence="8" id="KW-0843">Virulence</keyword>
<comment type="cofactor">
    <cofactor evidence="1">
        <name>Ca(2+)</name>
        <dbReference type="ChEBI" id="CHEBI:29108"/>
    </cofactor>
</comment>
<evidence type="ECO:0000256" key="10">
    <source>
        <dbReference type="SAM" id="MobiDB-lite"/>
    </source>
</evidence>
<proteinExistence type="inferred from homology"/>
<dbReference type="CDD" id="cd04277">
    <property type="entry name" value="ZnMc_serralysin_like"/>
    <property type="match status" value="1"/>
</dbReference>
<dbReference type="GO" id="GO:0006508">
    <property type="term" value="P:proteolysis"/>
    <property type="evidence" value="ECO:0007669"/>
    <property type="project" value="InterPro"/>
</dbReference>
<gene>
    <name evidence="12" type="ORF">SAMN02982931_01328</name>
</gene>
<dbReference type="SMART" id="SM00235">
    <property type="entry name" value="ZnMc"/>
    <property type="match status" value="1"/>
</dbReference>
<dbReference type="STRING" id="665467.SAMN02982931_01328"/>
<dbReference type="InterPro" id="IPR003995">
    <property type="entry name" value="RTX_toxin_determinant-A"/>
</dbReference>
<keyword evidence="13" id="KW-1185">Reference proteome</keyword>
<evidence type="ECO:0000256" key="1">
    <source>
        <dbReference type="ARBA" id="ARBA00001913"/>
    </source>
</evidence>
<dbReference type="GO" id="GO:0005615">
    <property type="term" value="C:extracellular space"/>
    <property type="evidence" value="ECO:0007669"/>
    <property type="project" value="InterPro"/>
</dbReference>
<dbReference type="GO" id="GO:0016020">
    <property type="term" value="C:membrane"/>
    <property type="evidence" value="ECO:0007669"/>
    <property type="project" value="UniProtKB-SubCell"/>
</dbReference>
<evidence type="ECO:0000256" key="7">
    <source>
        <dbReference type="ARBA" id="ARBA00022737"/>
    </source>
</evidence>
<evidence type="ECO:0000256" key="2">
    <source>
        <dbReference type="ARBA" id="ARBA00004370"/>
    </source>
</evidence>
<dbReference type="SUPFAM" id="SSF51120">
    <property type="entry name" value="beta-Roll"/>
    <property type="match status" value="2"/>
</dbReference>
<evidence type="ECO:0000313" key="13">
    <source>
        <dbReference type="Proteomes" id="UP000199071"/>
    </source>
</evidence>
<feature type="compositionally biased region" description="Basic and acidic residues" evidence="10">
    <location>
        <begin position="946"/>
        <end position="960"/>
    </location>
</feature>
<evidence type="ECO:0000256" key="5">
    <source>
        <dbReference type="ARBA" id="ARBA00022525"/>
    </source>
</evidence>
<dbReference type="Pfam" id="PF04151">
    <property type="entry name" value="PPC"/>
    <property type="match status" value="2"/>
</dbReference>
<dbReference type="PANTHER" id="PTHR38340">
    <property type="entry name" value="S-LAYER PROTEIN"/>
    <property type="match status" value="1"/>
</dbReference>
<dbReference type="InterPro" id="IPR007280">
    <property type="entry name" value="Peptidase_C_arc/bac"/>
</dbReference>
<keyword evidence="7" id="KW-0677">Repeat</keyword>
<evidence type="ECO:0000256" key="8">
    <source>
        <dbReference type="ARBA" id="ARBA00023026"/>
    </source>
</evidence>
<dbReference type="Gene3D" id="2.60.120.380">
    <property type="match status" value="4"/>
</dbReference>
<dbReference type="PRINTS" id="PR01488">
    <property type="entry name" value="RTXTOXINA"/>
</dbReference>
<keyword evidence="5" id="KW-0964">Secreted</keyword>
<dbReference type="PANTHER" id="PTHR38340:SF1">
    <property type="entry name" value="S-LAYER PROTEIN"/>
    <property type="match status" value="1"/>
</dbReference>
<dbReference type="InterPro" id="IPR001343">
    <property type="entry name" value="Hemolysn_Ca-bd"/>
</dbReference>
<dbReference type="EMBL" id="FMXQ01000002">
    <property type="protein sequence ID" value="SDB16686.1"/>
    <property type="molecule type" value="Genomic_DNA"/>
</dbReference>
<comment type="subcellular location">
    <subcellularLocation>
        <location evidence="2">Membrane</location>
    </subcellularLocation>
    <subcellularLocation>
        <location evidence="3">Secreted</location>
    </subcellularLocation>
</comment>
<dbReference type="PROSITE" id="PS00330">
    <property type="entry name" value="HEMOLYSIN_CALCIUM"/>
    <property type="match status" value="4"/>
</dbReference>
<dbReference type="InterPro" id="IPR050557">
    <property type="entry name" value="RTX_toxin/Mannuronan_C5-epim"/>
</dbReference>
<dbReference type="InterPro" id="IPR011049">
    <property type="entry name" value="Serralysin-like_metalloprot_C"/>
</dbReference>
<evidence type="ECO:0000313" key="12">
    <source>
        <dbReference type="EMBL" id="SDB16686.1"/>
    </source>
</evidence>
<organism evidence="12 13">
    <name type="scientific">Bauldia litoralis</name>
    <dbReference type="NCBI Taxonomy" id="665467"/>
    <lineage>
        <taxon>Bacteria</taxon>
        <taxon>Pseudomonadati</taxon>
        <taxon>Pseudomonadota</taxon>
        <taxon>Alphaproteobacteria</taxon>
        <taxon>Hyphomicrobiales</taxon>
        <taxon>Kaistiaceae</taxon>
        <taxon>Bauldia</taxon>
    </lineage>
</organism>
<dbReference type="Pfam" id="PF00353">
    <property type="entry name" value="HemolysinCabind"/>
    <property type="match status" value="4"/>
</dbReference>
<accession>A0A1G6B7V3</accession>
<reference evidence="12 13" key="1">
    <citation type="submission" date="2016-10" db="EMBL/GenBank/DDBJ databases">
        <authorList>
            <person name="de Groot N.N."/>
        </authorList>
    </citation>
    <scope>NUCLEOTIDE SEQUENCE [LARGE SCALE GENOMIC DNA]</scope>
    <source>
        <strain evidence="12 13">ATCC 35022</strain>
    </source>
</reference>
<dbReference type="Gene3D" id="3.40.390.10">
    <property type="entry name" value="Collagenase (Catalytic Domain)"/>
    <property type="match status" value="1"/>
</dbReference>